<name>U2Z3P2_9RHOB</name>
<feature type="domain" description="NADPH-dependent FMN reductase-like" evidence="2">
    <location>
        <begin position="1"/>
        <end position="138"/>
    </location>
</feature>
<dbReference type="Gene3D" id="3.40.50.360">
    <property type="match status" value="1"/>
</dbReference>
<dbReference type="InterPro" id="IPR005025">
    <property type="entry name" value="FMN_Rdtase-like_dom"/>
</dbReference>
<evidence type="ECO:0000313" key="4">
    <source>
        <dbReference type="Proteomes" id="UP000016566"/>
    </source>
</evidence>
<organism evidence="3 4">
    <name type="scientific">Limimaricola cinnabarinus LL-001</name>
    <dbReference type="NCBI Taxonomy" id="1337093"/>
    <lineage>
        <taxon>Bacteria</taxon>
        <taxon>Pseudomonadati</taxon>
        <taxon>Pseudomonadota</taxon>
        <taxon>Alphaproteobacteria</taxon>
        <taxon>Rhodobacterales</taxon>
        <taxon>Paracoccaceae</taxon>
        <taxon>Limimaricola</taxon>
    </lineage>
</organism>
<evidence type="ECO:0000256" key="1">
    <source>
        <dbReference type="SAM" id="MobiDB-lite"/>
    </source>
</evidence>
<dbReference type="AlphaFoldDB" id="U2Z3P2"/>
<dbReference type="SUPFAM" id="SSF52218">
    <property type="entry name" value="Flavoproteins"/>
    <property type="match status" value="1"/>
</dbReference>
<dbReference type="GO" id="GO:0005829">
    <property type="term" value="C:cytosol"/>
    <property type="evidence" value="ECO:0007669"/>
    <property type="project" value="TreeGrafter"/>
</dbReference>
<dbReference type="GO" id="GO:0016491">
    <property type="term" value="F:oxidoreductase activity"/>
    <property type="evidence" value="ECO:0007669"/>
    <property type="project" value="InterPro"/>
</dbReference>
<dbReference type="Pfam" id="PF03358">
    <property type="entry name" value="FMN_red"/>
    <property type="match status" value="1"/>
</dbReference>
<feature type="compositionally biased region" description="Low complexity" evidence="1">
    <location>
        <begin position="164"/>
        <end position="176"/>
    </location>
</feature>
<reference evidence="3" key="1">
    <citation type="journal article" date="2013" name="Genome Announc.">
        <title>Draft Genome Sequence of Loktanella cinnabarina LL-001T, Isolated from Deep-Sea Floor Sediment.</title>
        <authorList>
            <person name="Nishi S."/>
            <person name="Tsubouchi T."/>
            <person name="Takaki Y."/>
            <person name="Koyanagi R."/>
            <person name="Satoh N."/>
            <person name="Maruyama T."/>
            <person name="Hatada Y."/>
        </authorList>
    </citation>
    <scope>NUCLEOTIDE SEQUENCE [LARGE SCALE GENOMIC DNA]</scope>
    <source>
        <strain evidence="3">LL-001</strain>
    </source>
</reference>
<accession>U2Z3P2</accession>
<sequence length="208" mass="23231">MKILAFAATNSSNSINRALIEFAAARFQSKMSQEAEVAFVNLTDFEMPIYSIDRERASGIPQAARSFFDTIGAADAVLVSFAEHNGTVTSAWKNLFDWMSRIDMKVWQNKPVVFLAATPGPRAGAGVLGHQAQLAPFFGADLRGVQGIGTWGEAGMPTPHRSPAPRTSRRWTPPSRRWSRSRRKKERPHEPEVTRAEACHRWWRLPGQ</sequence>
<dbReference type="OrthoDB" id="9812295at2"/>
<dbReference type="EMBL" id="BATB01000026">
    <property type="protein sequence ID" value="GAD56000.1"/>
    <property type="molecule type" value="Genomic_DNA"/>
</dbReference>
<feature type="region of interest" description="Disordered" evidence="1">
    <location>
        <begin position="150"/>
        <end position="196"/>
    </location>
</feature>
<dbReference type="RefSeq" id="WP_021694101.1">
    <property type="nucleotide sequence ID" value="NZ_BATB01000026.1"/>
</dbReference>
<dbReference type="GO" id="GO:0010181">
    <property type="term" value="F:FMN binding"/>
    <property type="evidence" value="ECO:0007669"/>
    <property type="project" value="TreeGrafter"/>
</dbReference>
<dbReference type="eggNOG" id="COG0431">
    <property type="taxonomic scope" value="Bacteria"/>
</dbReference>
<comment type="caution">
    <text evidence="3">The sequence shown here is derived from an EMBL/GenBank/DDBJ whole genome shotgun (WGS) entry which is preliminary data.</text>
</comment>
<dbReference type="STRING" id="1337093.MBELCI_2052"/>
<dbReference type="InterPro" id="IPR029039">
    <property type="entry name" value="Flavoprotein-like_sf"/>
</dbReference>
<protein>
    <recommendedName>
        <fullName evidence="2">NADPH-dependent FMN reductase-like domain-containing protein</fullName>
    </recommendedName>
</protein>
<gene>
    <name evidence="3" type="ORF">MBELCI_2052</name>
</gene>
<feature type="compositionally biased region" description="Basic and acidic residues" evidence="1">
    <location>
        <begin position="187"/>
        <end position="196"/>
    </location>
</feature>
<dbReference type="InterPro" id="IPR050712">
    <property type="entry name" value="NAD(P)H-dep_reductase"/>
</dbReference>
<dbReference type="Proteomes" id="UP000016566">
    <property type="component" value="Unassembled WGS sequence"/>
</dbReference>
<dbReference type="PANTHER" id="PTHR30543">
    <property type="entry name" value="CHROMATE REDUCTASE"/>
    <property type="match status" value="1"/>
</dbReference>
<evidence type="ECO:0000313" key="3">
    <source>
        <dbReference type="EMBL" id="GAD56000.1"/>
    </source>
</evidence>
<proteinExistence type="predicted"/>
<keyword evidence="4" id="KW-1185">Reference proteome</keyword>
<evidence type="ECO:0000259" key="2">
    <source>
        <dbReference type="Pfam" id="PF03358"/>
    </source>
</evidence>
<dbReference type="PANTHER" id="PTHR30543:SF21">
    <property type="entry name" value="NAD(P)H-DEPENDENT FMN REDUCTASE LOT6"/>
    <property type="match status" value="1"/>
</dbReference>
<feature type="compositionally biased region" description="Basic residues" evidence="1">
    <location>
        <begin position="177"/>
        <end position="186"/>
    </location>
</feature>